<keyword evidence="2" id="KW-0472">Membrane</keyword>
<dbReference type="InterPro" id="IPR011043">
    <property type="entry name" value="Gal_Oxase/kelch_b-propeller"/>
</dbReference>
<gene>
    <name evidence="3" type="ORF">BC938DRAFT_472433</name>
</gene>
<keyword evidence="2" id="KW-1133">Transmembrane helix</keyword>
<feature type="compositionally biased region" description="Low complexity" evidence="1">
    <location>
        <begin position="365"/>
        <end position="379"/>
    </location>
</feature>
<proteinExistence type="predicted"/>
<feature type="compositionally biased region" description="Polar residues" evidence="1">
    <location>
        <begin position="217"/>
        <end position="245"/>
    </location>
</feature>
<dbReference type="Gene3D" id="2.120.10.80">
    <property type="entry name" value="Kelch-type beta propeller"/>
    <property type="match status" value="1"/>
</dbReference>
<dbReference type="InterPro" id="IPR015915">
    <property type="entry name" value="Kelch-typ_b-propeller"/>
</dbReference>
<feature type="region of interest" description="Disordered" evidence="1">
    <location>
        <begin position="217"/>
        <end position="268"/>
    </location>
</feature>
<feature type="compositionally biased region" description="Basic and acidic residues" evidence="1">
    <location>
        <begin position="421"/>
        <end position="432"/>
    </location>
</feature>
<keyword evidence="2" id="KW-0812">Transmembrane</keyword>
<evidence type="ECO:0000313" key="3">
    <source>
        <dbReference type="EMBL" id="RUS25247.1"/>
    </source>
</evidence>
<organism evidence="3 4">
    <name type="scientific">Jimgerdemannia flammicorona</name>
    <dbReference type="NCBI Taxonomy" id="994334"/>
    <lineage>
        <taxon>Eukaryota</taxon>
        <taxon>Fungi</taxon>
        <taxon>Fungi incertae sedis</taxon>
        <taxon>Mucoromycota</taxon>
        <taxon>Mucoromycotina</taxon>
        <taxon>Endogonomycetes</taxon>
        <taxon>Endogonales</taxon>
        <taxon>Endogonaceae</taxon>
        <taxon>Jimgerdemannia</taxon>
    </lineage>
</organism>
<feature type="compositionally biased region" description="Basic and acidic residues" evidence="1">
    <location>
        <begin position="380"/>
        <end position="390"/>
    </location>
</feature>
<feature type="transmembrane region" description="Helical" evidence="2">
    <location>
        <begin position="163"/>
        <end position="189"/>
    </location>
</feature>
<protein>
    <submittedName>
        <fullName evidence="3">Uncharacterized protein</fullName>
    </submittedName>
</protein>
<evidence type="ECO:0000256" key="2">
    <source>
        <dbReference type="SAM" id="Phobius"/>
    </source>
</evidence>
<name>A0A433Q655_9FUNG</name>
<accession>A0A433Q655</accession>
<evidence type="ECO:0000256" key="1">
    <source>
        <dbReference type="SAM" id="MobiDB-lite"/>
    </source>
</evidence>
<reference evidence="3 4" key="1">
    <citation type="journal article" date="2018" name="New Phytol.">
        <title>Phylogenomics of Endogonaceae and evolution of mycorrhizas within Mucoromycota.</title>
        <authorList>
            <person name="Chang Y."/>
            <person name="Desiro A."/>
            <person name="Na H."/>
            <person name="Sandor L."/>
            <person name="Lipzen A."/>
            <person name="Clum A."/>
            <person name="Barry K."/>
            <person name="Grigoriev I.V."/>
            <person name="Martin F.M."/>
            <person name="Stajich J.E."/>
            <person name="Smith M.E."/>
            <person name="Bonito G."/>
            <person name="Spatafora J.W."/>
        </authorList>
    </citation>
    <scope>NUCLEOTIDE SEQUENCE [LARGE SCALE GENOMIC DNA]</scope>
    <source>
        <strain evidence="3 4">AD002</strain>
    </source>
</reference>
<feature type="compositionally biased region" description="Polar residues" evidence="1">
    <location>
        <begin position="391"/>
        <end position="402"/>
    </location>
</feature>
<dbReference type="SUPFAM" id="SSF50965">
    <property type="entry name" value="Galactose oxidase, central domain"/>
    <property type="match status" value="1"/>
</dbReference>
<dbReference type="EMBL" id="RBNJ01013524">
    <property type="protein sequence ID" value="RUS25247.1"/>
    <property type="molecule type" value="Genomic_DNA"/>
</dbReference>
<comment type="caution">
    <text evidence="3">The sequence shown here is derived from an EMBL/GenBank/DDBJ whole genome shotgun (WGS) entry which is preliminary data.</text>
</comment>
<keyword evidence="4" id="KW-1185">Reference proteome</keyword>
<feature type="compositionally biased region" description="Low complexity" evidence="1">
    <location>
        <begin position="257"/>
        <end position="268"/>
    </location>
</feature>
<sequence>MCIHFRRCLCSIPALGFGLCLTSPSVTALLFRASATLLSLARDDRIIIQGGDLGPLVGVSGVADIGVLDMKASNLSWYIPSTTGPAASPRVAHSAVIVGTIAFILFGQTDNTTVDNNIYALDTNTWTWLSTYNPSHLEYTDTGNIAPIPTSNDTVPEMLIPTYTVIIIAVSAGVVALLLIAAVVCCIVYNRRNNKKTDAAADAVATTNAALSLGNPQLPVTQVKNENTSQRNSIASWPSRSQNGGYDSDNLMRSPHSANTNISTPSNNTSYRLSYPPAGPVFHPATTPMYVVDPNVPNVQNMPYAPAAYGHPGYPNGAGMVSPVVYNPYPSYAPFYGYPVGHPSSVPLSMAPSDGGRYFPPNAMSPTLQSTSSQHTSSPEQRHESEHRESAGSSVDTTSTVPIVSGVPVVSNVRSSLTEPYRGEGDEREERL</sequence>
<dbReference type="Proteomes" id="UP000274822">
    <property type="component" value="Unassembled WGS sequence"/>
</dbReference>
<feature type="region of interest" description="Disordered" evidence="1">
    <location>
        <begin position="357"/>
        <end position="432"/>
    </location>
</feature>
<evidence type="ECO:0000313" key="4">
    <source>
        <dbReference type="Proteomes" id="UP000274822"/>
    </source>
</evidence>
<dbReference type="AlphaFoldDB" id="A0A433Q655"/>